<reference evidence="2" key="1">
    <citation type="journal article" date="2017" name="MBio">
        <title>Type VI secretion-mediated competition in the bee gut microbiome.</title>
        <authorList>
            <person name="Steele M.I."/>
            <person name="Kwong W.K."/>
            <person name="Powell J.E."/>
            <person name="Whiteley M."/>
            <person name="Moran N.A."/>
        </authorList>
    </citation>
    <scope>NUCLEOTIDE SEQUENCE [LARGE SCALE GENOMIC DNA]</scope>
    <source>
        <strain evidence="2">WkB273</strain>
    </source>
</reference>
<dbReference type="InterPro" id="IPR052712">
    <property type="entry name" value="Acid_resist_chaperone_HdeD"/>
</dbReference>
<comment type="caution">
    <text evidence="2">The sequence shown here is derived from an EMBL/GenBank/DDBJ whole genome shotgun (WGS) entry which is preliminary data.</text>
</comment>
<organism evidence="2 3">
    <name type="scientific">Snodgrassella alvi</name>
    <dbReference type="NCBI Taxonomy" id="1196083"/>
    <lineage>
        <taxon>Bacteria</taxon>
        <taxon>Pseudomonadati</taxon>
        <taxon>Pseudomonadota</taxon>
        <taxon>Betaproteobacteria</taxon>
        <taxon>Neisseriales</taxon>
        <taxon>Neisseriaceae</taxon>
        <taxon>Snodgrassella</taxon>
    </lineage>
</organism>
<dbReference type="PANTHER" id="PTHR34989:SF1">
    <property type="entry name" value="PROTEIN HDED"/>
    <property type="match status" value="1"/>
</dbReference>
<proteinExistence type="predicted"/>
<sequence>MNTLSFRRPLADLLSENWWIVLVRGFAALIFGLLTWFYPFISILVMVMFFGFYALFDGVMGIVLSINGRKTHQDWWLMLIWGFISVLAGFLTFFVPGITWLVLITFIAIWALVSGVLQIVAAIRLHKSVGGAGWMITAGVLSMLVGIILLVNPIQGGIALTWVIGIYAALFGVVNIALAFRMRRLGRENAN</sequence>
<evidence type="ECO:0008006" key="4">
    <source>
        <dbReference type="Google" id="ProtNLM"/>
    </source>
</evidence>
<feature type="transmembrane region" description="Helical" evidence="1">
    <location>
        <begin position="21"/>
        <end position="38"/>
    </location>
</feature>
<evidence type="ECO:0000313" key="3">
    <source>
        <dbReference type="Proteomes" id="UP000230202"/>
    </source>
</evidence>
<feature type="transmembrane region" description="Helical" evidence="1">
    <location>
        <begin position="132"/>
        <end position="151"/>
    </location>
</feature>
<keyword evidence="1" id="KW-0472">Membrane</keyword>
<evidence type="ECO:0000256" key="1">
    <source>
        <dbReference type="SAM" id="Phobius"/>
    </source>
</evidence>
<name>A0A2N9X771_9NEIS</name>
<feature type="transmembrane region" description="Helical" evidence="1">
    <location>
        <begin position="100"/>
        <end position="120"/>
    </location>
</feature>
<feature type="transmembrane region" description="Helical" evidence="1">
    <location>
        <begin position="157"/>
        <end position="180"/>
    </location>
</feature>
<dbReference type="EMBL" id="MEIL01000026">
    <property type="protein sequence ID" value="PIT39573.1"/>
    <property type="molecule type" value="Genomic_DNA"/>
</dbReference>
<evidence type="ECO:0000313" key="2">
    <source>
        <dbReference type="EMBL" id="PIT39573.1"/>
    </source>
</evidence>
<dbReference type="RefSeq" id="WP_180295844.1">
    <property type="nucleotide sequence ID" value="NZ_MEIL01000026.1"/>
</dbReference>
<keyword evidence="3" id="KW-1185">Reference proteome</keyword>
<dbReference type="AlphaFoldDB" id="A0A2N9X771"/>
<accession>A0A2N9X771</accession>
<gene>
    <name evidence="2" type="ORF">BHC54_04855</name>
</gene>
<dbReference type="PANTHER" id="PTHR34989">
    <property type="entry name" value="PROTEIN HDED"/>
    <property type="match status" value="1"/>
</dbReference>
<dbReference type="Pfam" id="PF03729">
    <property type="entry name" value="DUF308"/>
    <property type="match status" value="2"/>
</dbReference>
<keyword evidence="1" id="KW-1133">Transmembrane helix</keyword>
<feature type="transmembrane region" description="Helical" evidence="1">
    <location>
        <begin position="76"/>
        <end position="94"/>
    </location>
</feature>
<dbReference type="InterPro" id="IPR005325">
    <property type="entry name" value="DUF308_memb"/>
</dbReference>
<dbReference type="Proteomes" id="UP000230202">
    <property type="component" value="Unassembled WGS sequence"/>
</dbReference>
<dbReference type="GO" id="GO:0005886">
    <property type="term" value="C:plasma membrane"/>
    <property type="evidence" value="ECO:0007669"/>
    <property type="project" value="TreeGrafter"/>
</dbReference>
<feature type="transmembrane region" description="Helical" evidence="1">
    <location>
        <begin position="44"/>
        <end position="64"/>
    </location>
</feature>
<keyword evidence="1" id="KW-0812">Transmembrane</keyword>
<protein>
    <recommendedName>
        <fullName evidence="4">HdeD family acid-resistance protein</fullName>
    </recommendedName>
</protein>